<feature type="transmembrane region" description="Helical" evidence="1">
    <location>
        <begin position="7"/>
        <end position="26"/>
    </location>
</feature>
<comment type="caution">
    <text evidence="2">The sequence shown here is derived from an EMBL/GenBank/DDBJ whole genome shotgun (WGS) entry which is preliminary data.</text>
</comment>
<reference evidence="2 3" key="1">
    <citation type="submission" date="2012-11" db="EMBL/GenBank/DDBJ databases">
        <authorList>
            <person name="Huguet-Tapia J.C."/>
            <person name="Durkin A.S."/>
            <person name="Pettis G.S."/>
            <person name="Badger J.H."/>
        </authorList>
    </citation>
    <scope>NUCLEOTIDE SEQUENCE [LARGE SCALE GENOMIC DNA]</scope>
    <source>
        <strain evidence="2 3">91-03</strain>
    </source>
</reference>
<organism evidence="2 3">
    <name type="scientific">Streptomyces ipomoeae 91-03</name>
    <dbReference type="NCBI Taxonomy" id="698759"/>
    <lineage>
        <taxon>Bacteria</taxon>
        <taxon>Bacillati</taxon>
        <taxon>Actinomycetota</taxon>
        <taxon>Actinomycetes</taxon>
        <taxon>Kitasatosporales</taxon>
        <taxon>Streptomycetaceae</taxon>
        <taxon>Streptomyces</taxon>
    </lineage>
</organism>
<keyword evidence="1" id="KW-1133">Transmembrane helix</keyword>
<sequence length="37" mass="3857">MKGPLPAPAYAVVMSYALVVMSYGLVPSYAFGTPLPP</sequence>
<dbReference type="PATRIC" id="fig|698759.3.peg.4868"/>
<keyword evidence="3" id="KW-1185">Reference proteome</keyword>
<evidence type="ECO:0000256" key="1">
    <source>
        <dbReference type="SAM" id="Phobius"/>
    </source>
</evidence>
<protein>
    <submittedName>
        <fullName evidence="2">Uncharacterized protein</fullName>
    </submittedName>
</protein>
<evidence type="ECO:0000313" key="3">
    <source>
        <dbReference type="Proteomes" id="UP000010411"/>
    </source>
</evidence>
<accession>L1KVS6</accession>
<gene>
    <name evidence="2" type="ORF">STRIP9103_04412</name>
</gene>
<keyword evidence="1" id="KW-0472">Membrane</keyword>
<dbReference type="EMBL" id="AEJC01000370">
    <property type="protein sequence ID" value="EKX64478.1"/>
    <property type="molecule type" value="Genomic_DNA"/>
</dbReference>
<keyword evidence="1" id="KW-0812">Transmembrane</keyword>
<evidence type="ECO:0000313" key="2">
    <source>
        <dbReference type="EMBL" id="EKX64478.1"/>
    </source>
</evidence>
<dbReference type="Proteomes" id="UP000010411">
    <property type="component" value="Unassembled WGS sequence"/>
</dbReference>
<proteinExistence type="predicted"/>
<dbReference type="AlphaFoldDB" id="L1KVS6"/>
<name>L1KVS6_9ACTN</name>